<dbReference type="InterPro" id="IPR011990">
    <property type="entry name" value="TPR-like_helical_dom_sf"/>
</dbReference>
<dbReference type="SMART" id="SM00028">
    <property type="entry name" value="TPR"/>
    <property type="match status" value="5"/>
</dbReference>
<dbReference type="OrthoDB" id="4900603at2759"/>
<proteinExistence type="predicted"/>
<dbReference type="EMBL" id="ML994667">
    <property type="protein sequence ID" value="KAF2179330.1"/>
    <property type="molecule type" value="Genomic_DNA"/>
</dbReference>
<sequence length="890" mass="100507">MAEEVDNNDGTGNQDDDAIYEATISCLNLLNSLTKQADSSATLSPGNASERSVQDAAFLEDMARSFNIWINYTGALADLSRCLDFRLKGYDDIRDMVLELLQMLERNLEYVETRDSDHELEEEATESIRQAVDELHFMASAIRRSSVRSQNFMLSSAFEKSDDPFFENSAFLIVKNTFPHARRSLCKQIGASLALRRKRLLRQMQHEQKLGTRRQPTKETVIKVEAPRDPVVPLQPFPPQPENLPIRLQTSQAKARDIRTKSVDTGSHLDAGMARHYIAKGPTLSTISTGSSVRLSSREYPPKPDFPEGAVDCQCPYCARRLPTARLKNHSTFWDDHLDEDVQPYVCLSEECTAPLLFFVGMKQWVDHMNSVHSKQWNRKIHMSTWYCDIGHEETHQFDDLESFIAHMKAPESHPDRQPPSDLQIDTLSRTKQRILIREDEYSCFLCNCIPDKLKPVIPTSDPETILYELHKHIASHIKDLAPLSVPRIDATEERGKEVSEADDQERGRWLKDGEKASHPSGFDEWVQAISFSFSSGSSAHILLPEDSLDEIEDDSAQDEYEEGKTPITPAPAIGEWDFVFEPPRGHPKDFPSLEDDETIGKFRKARNATRTKRQSLTKEPPDTLTSVSNLGSVLESQGKYEEAEAMHRRALEGKEKVLGPEHPHTLTSVSYLGLVLESQGKYEEAEAMHRRDLEGSEKVLGPEHLDTLASVSNLGSVLESQGKYEEAEAMHQRALEGKDKVLGPEHPHTLTSVSNLGSVLSRQGKYEEAEAMHWRALQGSEKVLRVEHPDTLTSVSNLASVLQYQGKYEAAEEMNRRALEGREKALGNNHPDTLTSVYCLAFLFHQRHWYEAASALYERACSGYQRVLGPEHPTTPACSQHYSSLMQEM</sequence>
<evidence type="ECO:0000256" key="1">
    <source>
        <dbReference type="SAM" id="MobiDB-lite"/>
    </source>
</evidence>
<accession>A0A6A6DN09</accession>
<feature type="compositionally biased region" description="Basic residues" evidence="1">
    <location>
        <begin position="607"/>
        <end position="616"/>
    </location>
</feature>
<reference evidence="2" key="1">
    <citation type="journal article" date="2020" name="Stud. Mycol.">
        <title>101 Dothideomycetes genomes: a test case for predicting lifestyles and emergence of pathogens.</title>
        <authorList>
            <person name="Haridas S."/>
            <person name="Albert R."/>
            <person name="Binder M."/>
            <person name="Bloem J."/>
            <person name="Labutti K."/>
            <person name="Salamov A."/>
            <person name="Andreopoulos B."/>
            <person name="Baker S."/>
            <person name="Barry K."/>
            <person name="Bills G."/>
            <person name="Bluhm B."/>
            <person name="Cannon C."/>
            <person name="Castanera R."/>
            <person name="Culley D."/>
            <person name="Daum C."/>
            <person name="Ezra D."/>
            <person name="Gonzalez J."/>
            <person name="Henrissat B."/>
            <person name="Kuo A."/>
            <person name="Liang C."/>
            <person name="Lipzen A."/>
            <person name="Lutzoni F."/>
            <person name="Magnuson J."/>
            <person name="Mondo S."/>
            <person name="Nolan M."/>
            <person name="Ohm R."/>
            <person name="Pangilinan J."/>
            <person name="Park H.-J."/>
            <person name="Ramirez L."/>
            <person name="Alfaro M."/>
            <person name="Sun H."/>
            <person name="Tritt A."/>
            <person name="Yoshinaga Y."/>
            <person name="Zwiers L.-H."/>
            <person name="Turgeon B."/>
            <person name="Goodwin S."/>
            <person name="Spatafora J."/>
            <person name="Crous P."/>
            <person name="Grigoriev I."/>
        </authorList>
    </citation>
    <scope>NUCLEOTIDE SEQUENCE</scope>
    <source>
        <strain evidence="2">CBS 207.26</strain>
    </source>
</reference>
<protein>
    <submittedName>
        <fullName evidence="2">Uncharacterized protein</fullName>
    </submittedName>
</protein>
<dbReference type="Proteomes" id="UP000800200">
    <property type="component" value="Unassembled WGS sequence"/>
</dbReference>
<name>A0A6A6DN09_9PEZI</name>
<dbReference type="InterPro" id="IPR019734">
    <property type="entry name" value="TPR_rpt"/>
</dbReference>
<dbReference type="PANTHER" id="PTHR46082">
    <property type="entry name" value="ATP/GTP-BINDING PROTEIN-RELATED"/>
    <property type="match status" value="1"/>
</dbReference>
<keyword evidence="3" id="KW-1185">Reference proteome</keyword>
<evidence type="ECO:0000313" key="3">
    <source>
        <dbReference type="Proteomes" id="UP000800200"/>
    </source>
</evidence>
<dbReference type="Gene3D" id="1.25.40.10">
    <property type="entry name" value="Tetratricopeptide repeat domain"/>
    <property type="match status" value="2"/>
</dbReference>
<organism evidence="2 3">
    <name type="scientific">Zopfia rhizophila CBS 207.26</name>
    <dbReference type="NCBI Taxonomy" id="1314779"/>
    <lineage>
        <taxon>Eukaryota</taxon>
        <taxon>Fungi</taxon>
        <taxon>Dikarya</taxon>
        <taxon>Ascomycota</taxon>
        <taxon>Pezizomycotina</taxon>
        <taxon>Dothideomycetes</taxon>
        <taxon>Dothideomycetes incertae sedis</taxon>
        <taxon>Zopfiaceae</taxon>
        <taxon>Zopfia</taxon>
    </lineage>
</organism>
<dbReference type="InterPro" id="IPR053137">
    <property type="entry name" value="NLR-like"/>
</dbReference>
<dbReference type="SUPFAM" id="SSF48452">
    <property type="entry name" value="TPR-like"/>
    <property type="match status" value="1"/>
</dbReference>
<evidence type="ECO:0000313" key="2">
    <source>
        <dbReference type="EMBL" id="KAF2179330.1"/>
    </source>
</evidence>
<dbReference type="PANTHER" id="PTHR46082:SF6">
    <property type="entry name" value="AAA+ ATPASE DOMAIN-CONTAINING PROTEIN-RELATED"/>
    <property type="match status" value="1"/>
</dbReference>
<dbReference type="Pfam" id="PF13374">
    <property type="entry name" value="TPR_10"/>
    <property type="match status" value="2"/>
</dbReference>
<dbReference type="AlphaFoldDB" id="A0A6A6DN09"/>
<feature type="region of interest" description="Disordered" evidence="1">
    <location>
        <begin position="492"/>
        <end position="516"/>
    </location>
</feature>
<feature type="region of interest" description="Disordered" evidence="1">
    <location>
        <begin position="607"/>
        <end position="626"/>
    </location>
</feature>
<dbReference type="Pfam" id="PF13424">
    <property type="entry name" value="TPR_12"/>
    <property type="match status" value="2"/>
</dbReference>
<gene>
    <name evidence="2" type="ORF">K469DRAFT_674107</name>
</gene>